<dbReference type="Proteomes" id="UP000324924">
    <property type="component" value="Chromosome"/>
</dbReference>
<dbReference type="AlphaFoldDB" id="A0A5C0UGN6"/>
<reference evidence="5 6" key="1">
    <citation type="submission" date="2019-08" db="EMBL/GenBank/DDBJ databases">
        <title>Highly reduced genomes of protist endosymbionts show evolutionary convergence.</title>
        <authorList>
            <person name="George E."/>
            <person name="Husnik F."/>
            <person name="Tashyreva D."/>
            <person name="Prokopchuk G."/>
            <person name="Horak A."/>
            <person name="Kwong W.K."/>
            <person name="Lukes J."/>
            <person name="Keeling P.J."/>
        </authorList>
    </citation>
    <scope>NUCLEOTIDE SEQUENCE [LARGE SCALE GENOMIC DNA]</scope>
    <source>
        <strain evidence="5">1604HC</strain>
    </source>
</reference>
<evidence type="ECO:0000313" key="6">
    <source>
        <dbReference type="Proteomes" id="UP000324924"/>
    </source>
</evidence>
<dbReference type="Pfam" id="PF05157">
    <property type="entry name" value="MshEN"/>
    <property type="match status" value="1"/>
</dbReference>
<organism evidence="5 6">
    <name type="scientific">Candidatus Nesciobacter abundans</name>
    <dbReference type="NCBI Taxonomy" id="2601668"/>
    <lineage>
        <taxon>Bacteria</taxon>
        <taxon>Pseudomonadati</taxon>
        <taxon>Pseudomonadota</taxon>
        <taxon>Alphaproteobacteria</taxon>
        <taxon>Holosporales</taxon>
        <taxon>Holosporaceae</taxon>
        <taxon>Candidatus Nesciobacter</taxon>
    </lineage>
</organism>
<gene>
    <name evidence="5" type="ORF">FZC36_00005</name>
</gene>
<protein>
    <submittedName>
        <fullName evidence="5">Type II/IV secretion system protein</fullName>
    </submittedName>
</protein>
<dbReference type="InterPro" id="IPR001482">
    <property type="entry name" value="T2SS/T4SS_dom"/>
</dbReference>
<comment type="similarity">
    <text evidence="1">Belongs to the GSP E family.</text>
</comment>
<dbReference type="InterPro" id="IPR037257">
    <property type="entry name" value="T2SS_E_N_sf"/>
</dbReference>
<keyword evidence="6" id="KW-1185">Reference proteome</keyword>
<proteinExistence type="inferred from homology"/>
<evidence type="ECO:0000256" key="1">
    <source>
        <dbReference type="ARBA" id="ARBA00006611"/>
    </source>
</evidence>
<dbReference type="Pfam" id="PF00437">
    <property type="entry name" value="T2SSE"/>
    <property type="match status" value="1"/>
</dbReference>
<dbReference type="Gene3D" id="3.30.450.90">
    <property type="match status" value="1"/>
</dbReference>
<dbReference type="Gene3D" id="3.30.300.160">
    <property type="entry name" value="Type II secretion system, protein E, N-terminal domain"/>
    <property type="match status" value="1"/>
</dbReference>
<evidence type="ECO:0000256" key="3">
    <source>
        <dbReference type="ARBA" id="ARBA00022840"/>
    </source>
</evidence>
<name>A0A5C0UGN6_9PROT</name>
<evidence type="ECO:0000313" key="5">
    <source>
        <dbReference type="EMBL" id="QEK38831.1"/>
    </source>
</evidence>
<keyword evidence="2" id="KW-0547">Nucleotide-binding</keyword>
<dbReference type="GO" id="GO:0016887">
    <property type="term" value="F:ATP hydrolysis activity"/>
    <property type="evidence" value="ECO:0007669"/>
    <property type="project" value="TreeGrafter"/>
</dbReference>
<dbReference type="SUPFAM" id="SSF160246">
    <property type="entry name" value="EspE N-terminal domain-like"/>
    <property type="match status" value="1"/>
</dbReference>
<dbReference type="PROSITE" id="PS00662">
    <property type="entry name" value="T2SP_E"/>
    <property type="match status" value="1"/>
</dbReference>
<sequence length="473" mass="54531">MISTNKIDEFLIDFSLLKEVPIDFCKKNRVLPVSIEDKNLKLICNKESDLHVFEEIKQYIDFNQVKKVNVSEVDMDHYMEMIYPQKLESIERLFSSKEVDGEILVDSVIVEAIKSNASDIHIIPKEGFFYIKYRIDGVLYSRYSFSKEKWNTVCIRIKVMSELDISETRISQDGSFEREFCNKKLDFRVSCHPVMFGESIVIRILNGSEQFFLGSIDYSEKNKQNMEKFIDIPDGLIIFTGPTGSGKTTSLYSILSSINHESNNIITLEDPIEFKIPFARQTDINKYPKMDYINGIKSILRQDPDVILIGEIRDEKTANMAIRAAMTGHKVFTTLHTTNIAGVVDRLMEFNIDKTLIFQYLKGIVAQRLVRKLCSCKTEVKNCYSGQLRKHIDCDYFFKSNGCEKCEGIGFSGRTVVAESVFLKPNDMQEFVNNKTLKKEIFESMCVDGIHKVKNGITSYEELKRCIDMSEYE</sequence>
<dbReference type="InterPro" id="IPR027417">
    <property type="entry name" value="P-loop_NTPase"/>
</dbReference>
<accession>A0A5C0UGN6</accession>
<dbReference type="Gene3D" id="3.40.50.300">
    <property type="entry name" value="P-loop containing nucleotide triphosphate hydrolases"/>
    <property type="match status" value="1"/>
</dbReference>
<dbReference type="PANTHER" id="PTHR30258">
    <property type="entry name" value="TYPE II SECRETION SYSTEM PROTEIN GSPE-RELATED"/>
    <property type="match status" value="1"/>
</dbReference>
<dbReference type="KEGG" id="nabu:FZC36_00005"/>
<dbReference type="CDD" id="cd01129">
    <property type="entry name" value="PulE-GspE-like"/>
    <property type="match status" value="1"/>
</dbReference>
<evidence type="ECO:0000259" key="4">
    <source>
        <dbReference type="PROSITE" id="PS00662"/>
    </source>
</evidence>
<dbReference type="EMBL" id="CP043314">
    <property type="protein sequence ID" value="QEK38831.1"/>
    <property type="molecule type" value="Genomic_DNA"/>
</dbReference>
<dbReference type="PANTHER" id="PTHR30258:SF2">
    <property type="entry name" value="COMG OPERON PROTEIN 1"/>
    <property type="match status" value="1"/>
</dbReference>
<dbReference type="OrthoDB" id="9804785at2"/>
<dbReference type="SUPFAM" id="SSF52540">
    <property type="entry name" value="P-loop containing nucleoside triphosphate hydrolases"/>
    <property type="match status" value="1"/>
</dbReference>
<dbReference type="RefSeq" id="WP_148971954.1">
    <property type="nucleotide sequence ID" value="NZ_CP043314.1"/>
</dbReference>
<dbReference type="InterPro" id="IPR007831">
    <property type="entry name" value="T2SS_GspE_N"/>
</dbReference>
<feature type="domain" description="Bacterial type II secretion system protein E" evidence="4">
    <location>
        <begin position="300"/>
        <end position="314"/>
    </location>
</feature>
<dbReference type="GO" id="GO:0005886">
    <property type="term" value="C:plasma membrane"/>
    <property type="evidence" value="ECO:0007669"/>
    <property type="project" value="TreeGrafter"/>
</dbReference>
<evidence type="ECO:0000256" key="2">
    <source>
        <dbReference type="ARBA" id="ARBA00022741"/>
    </source>
</evidence>
<dbReference type="GO" id="GO:0005524">
    <property type="term" value="F:ATP binding"/>
    <property type="evidence" value="ECO:0007669"/>
    <property type="project" value="UniProtKB-KW"/>
</dbReference>
<keyword evidence="3" id="KW-0067">ATP-binding</keyword>